<protein>
    <submittedName>
        <fullName evidence="2">Methyltransferase family protein</fullName>
    </submittedName>
</protein>
<proteinExistence type="predicted"/>
<dbReference type="RefSeq" id="WP_110273605.1">
    <property type="nucleotide sequence ID" value="NZ_QJJG01000005.1"/>
</dbReference>
<dbReference type="AlphaFoldDB" id="A0A318FT31"/>
<dbReference type="SUPFAM" id="SSF53335">
    <property type="entry name" value="S-adenosyl-L-methionine-dependent methyltransferases"/>
    <property type="match status" value="1"/>
</dbReference>
<dbReference type="CDD" id="cd02440">
    <property type="entry name" value="AdoMet_MTases"/>
    <property type="match status" value="1"/>
</dbReference>
<reference evidence="2 3" key="1">
    <citation type="submission" date="2018-05" db="EMBL/GenBank/DDBJ databases">
        <title>Freshwater and sediment microbial communities from various areas in North America, analyzing microbe dynamics in response to fracking.</title>
        <authorList>
            <person name="Lamendella R."/>
        </authorList>
    </citation>
    <scope>NUCLEOTIDE SEQUENCE [LARGE SCALE GENOMIC DNA]</scope>
    <source>
        <strain evidence="2 3">67</strain>
    </source>
</reference>
<dbReference type="InterPro" id="IPR050447">
    <property type="entry name" value="Erg6_SMT_methyltransf"/>
</dbReference>
<organism evidence="2 3">
    <name type="scientific">Klebsiella oxytoca</name>
    <dbReference type="NCBI Taxonomy" id="571"/>
    <lineage>
        <taxon>Bacteria</taxon>
        <taxon>Pseudomonadati</taxon>
        <taxon>Pseudomonadota</taxon>
        <taxon>Gammaproteobacteria</taxon>
        <taxon>Enterobacterales</taxon>
        <taxon>Enterobacteriaceae</taxon>
        <taxon>Klebsiella/Raoultella group</taxon>
        <taxon>Klebsiella</taxon>
    </lineage>
</organism>
<dbReference type="PANTHER" id="PTHR44068:SF11">
    <property type="entry name" value="GERANYL DIPHOSPHATE 2-C-METHYLTRANSFERASE"/>
    <property type="match status" value="1"/>
</dbReference>
<evidence type="ECO:0000259" key="1">
    <source>
        <dbReference type="Pfam" id="PF13649"/>
    </source>
</evidence>
<keyword evidence="2" id="KW-0808">Transferase</keyword>
<dbReference type="InterPro" id="IPR041698">
    <property type="entry name" value="Methyltransf_25"/>
</dbReference>
<comment type="caution">
    <text evidence="2">The sequence shown here is derived from an EMBL/GenBank/DDBJ whole genome shotgun (WGS) entry which is preliminary data.</text>
</comment>
<dbReference type="Proteomes" id="UP000247485">
    <property type="component" value="Unassembled WGS sequence"/>
</dbReference>
<sequence length="264" mass="29747">MNASDKAGHTFLASLGKTRLRPGGVEATEWLFQQAGFTPDSKVLEVACNMGTTSIELAQRFRCSVYAIDMDKDALAIARQNIVREGVDNRVLVMEANANRLPFPDGTFDVVINEAMLTMYGDKAKERLVAEYFRVLKPGGRLLTHDIMYTQEALEEGARMQLQGVVKSNVSPLSAEGWQALFERKGFDYVRYHHGRMSLMSPKGLIKDEGFKQALKIACNGLLKRENRPRFLSMMRFFQSQKHRLNFIACCSVKGVKVQVESEK</sequence>
<dbReference type="GO" id="GO:0032259">
    <property type="term" value="P:methylation"/>
    <property type="evidence" value="ECO:0007669"/>
    <property type="project" value="UniProtKB-KW"/>
</dbReference>
<dbReference type="InterPro" id="IPR029063">
    <property type="entry name" value="SAM-dependent_MTases_sf"/>
</dbReference>
<gene>
    <name evidence="2" type="ORF">DET57_105244</name>
</gene>
<feature type="domain" description="Methyltransferase" evidence="1">
    <location>
        <begin position="43"/>
        <end position="140"/>
    </location>
</feature>
<dbReference type="EMBL" id="QJJG01000005">
    <property type="protein sequence ID" value="PXW46567.1"/>
    <property type="molecule type" value="Genomic_DNA"/>
</dbReference>
<name>A0A318FT31_KLEOX</name>
<dbReference type="PANTHER" id="PTHR44068">
    <property type="entry name" value="ZGC:194242"/>
    <property type="match status" value="1"/>
</dbReference>
<accession>A0A318FT31</accession>
<dbReference type="Gene3D" id="3.40.50.150">
    <property type="entry name" value="Vaccinia Virus protein VP39"/>
    <property type="match status" value="1"/>
</dbReference>
<dbReference type="GO" id="GO:0008168">
    <property type="term" value="F:methyltransferase activity"/>
    <property type="evidence" value="ECO:0007669"/>
    <property type="project" value="UniProtKB-KW"/>
</dbReference>
<evidence type="ECO:0000313" key="3">
    <source>
        <dbReference type="Proteomes" id="UP000247485"/>
    </source>
</evidence>
<dbReference type="Pfam" id="PF13649">
    <property type="entry name" value="Methyltransf_25"/>
    <property type="match status" value="1"/>
</dbReference>
<keyword evidence="2" id="KW-0489">Methyltransferase</keyword>
<evidence type="ECO:0000313" key="2">
    <source>
        <dbReference type="EMBL" id="PXW46567.1"/>
    </source>
</evidence>